<name>A0AB34QZD9_BACPU</name>
<evidence type="ECO:0000313" key="2">
    <source>
        <dbReference type="Proteomes" id="UP000031978"/>
    </source>
</evidence>
<accession>A0AB34QZD9</accession>
<sequence>MYMKYVHHVKDCFYLLFLFPHVPKSMDNYVKGSFIRRK</sequence>
<evidence type="ECO:0000313" key="1">
    <source>
        <dbReference type="EMBL" id="KIL23609.1"/>
    </source>
</evidence>
<organism evidence="1 2">
    <name type="scientific">Bacillus pumilus</name>
    <name type="common">Bacillus mesentericus</name>
    <dbReference type="NCBI Taxonomy" id="1408"/>
    <lineage>
        <taxon>Bacteria</taxon>
        <taxon>Bacillati</taxon>
        <taxon>Bacillota</taxon>
        <taxon>Bacilli</taxon>
        <taxon>Bacillales</taxon>
        <taxon>Bacillaceae</taxon>
        <taxon>Bacillus</taxon>
    </lineage>
</organism>
<dbReference type="Proteomes" id="UP000031978">
    <property type="component" value="Unassembled WGS sequence"/>
</dbReference>
<proteinExistence type="predicted"/>
<protein>
    <submittedName>
        <fullName evidence="1">Uncharacterized protein</fullName>
    </submittedName>
</protein>
<comment type="caution">
    <text evidence="1">The sequence shown here is derived from an EMBL/GenBank/DDBJ whole genome shotgun (WGS) entry which is preliminary data.</text>
</comment>
<dbReference type="AlphaFoldDB" id="A0AB34QZD9"/>
<dbReference type="EMBL" id="JXCL01000008">
    <property type="protein sequence ID" value="KIL23609.1"/>
    <property type="molecule type" value="Genomic_DNA"/>
</dbReference>
<reference evidence="1 2" key="1">
    <citation type="submission" date="2014-12" db="EMBL/GenBank/DDBJ databases">
        <title>Draft Genome Sequences of Five Spore-Forming Food Isolates of Bacillus pumilus.</title>
        <authorList>
            <person name="de Jong A."/>
            <person name="van Heel A.J."/>
            <person name="Montalban-Lopez M."/>
            <person name="Krawczyk A.O."/>
            <person name="Berendsen E.M."/>
            <person name="Wells-Bennik M."/>
            <person name="Kuipers O.P."/>
        </authorList>
    </citation>
    <scope>NUCLEOTIDE SEQUENCE [LARGE SCALE GENOMIC DNA]</scope>
    <source>
        <strain evidence="1 2">B4127</strain>
    </source>
</reference>
<gene>
    <name evidence="1" type="ORF">B4127_1171</name>
</gene>